<protein>
    <submittedName>
        <fullName evidence="4">Iron dicitrate transport regulator FecR</fullName>
    </submittedName>
</protein>
<dbReference type="AlphaFoldDB" id="A0A3D8Y4A8"/>
<evidence type="ECO:0000259" key="3">
    <source>
        <dbReference type="Pfam" id="PF16344"/>
    </source>
</evidence>
<reference evidence="4 5" key="1">
    <citation type="submission" date="2018-07" db="EMBL/GenBank/DDBJ databases">
        <title>Dyadobacter roseus sp. nov., isolated from rose rhizosphere soil.</title>
        <authorList>
            <person name="Chen L."/>
        </authorList>
    </citation>
    <scope>NUCLEOTIDE SEQUENCE [LARGE SCALE GENOMIC DNA]</scope>
    <source>
        <strain evidence="4 5">RS19</strain>
    </source>
</reference>
<dbReference type="InterPro" id="IPR012373">
    <property type="entry name" value="Ferrdict_sens_TM"/>
</dbReference>
<organism evidence="4 5">
    <name type="scientific">Dyadobacter luteus</name>
    <dbReference type="NCBI Taxonomy" id="2259619"/>
    <lineage>
        <taxon>Bacteria</taxon>
        <taxon>Pseudomonadati</taxon>
        <taxon>Bacteroidota</taxon>
        <taxon>Cytophagia</taxon>
        <taxon>Cytophagales</taxon>
        <taxon>Spirosomataceae</taxon>
        <taxon>Dyadobacter</taxon>
    </lineage>
</organism>
<dbReference type="Gene3D" id="2.60.120.1440">
    <property type="match status" value="1"/>
</dbReference>
<name>A0A3D8Y4A8_9BACT</name>
<dbReference type="GO" id="GO:0016989">
    <property type="term" value="F:sigma factor antagonist activity"/>
    <property type="evidence" value="ECO:0007669"/>
    <property type="project" value="TreeGrafter"/>
</dbReference>
<evidence type="ECO:0000259" key="2">
    <source>
        <dbReference type="Pfam" id="PF04773"/>
    </source>
</evidence>
<proteinExistence type="predicted"/>
<feature type="transmembrane region" description="Helical" evidence="1">
    <location>
        <begin position="92"/>
        <end position="112"/>
    </location>
</feature>
<keyword evidence="1" id="KW-0812">Transmembrane</keyword>
<feature type="domain" description="FecR protein" evidence="2">
    <location>
        <begin position="135"/>
        <end position="217"/>
    </location>
</feature>
<evidence type="ECO:0000256" key="1">
    <source>
        <dbReference type="SAM" id="Phobius"/>
    </source>
</evidence>
<sequence>MNTNPNHSMDDLLVKCILDEALPAERDEVDKWRAQHPENEKYYNHFKLIWQQSRELASASDVNEEEAWERFKKRTAENERPVIELNSNRPNYLFRIAAAIVVMAGVGWAVYFSMFRNRPEELVTVKAGAEALVDTLPDGSVVTLNRRSSISYPEGFAHGASRPVTLRGEAFFDVQPDKSKPFVITVNDVTVTVVGTSFNIKSNESSTEVIVETGLVEVEKSTEMVKLHPQEKVIVHKEKNKLEKELSGDELYKYYRTGKLVCNDIPLSEVISKLNEVYNTRIIIENKKLADQKFNTTLELKSLSADLHVIRETFSCTIHQNGDTLILK</sequence>
<comment type="caution">
    <text evidence="4">The sequence shown here is derived from an EMBL/GenBank/DDBJ whole genome shotgun (WGS) entry which is preliminary data.</text>
</comment>
<dbReference type="EMBL" id="QNUL01000031">
    <property type="protein sequence ID" value="REA57035.1"/>
    <property type="molecule type" value="Genomic_DNA"/>
</dbReference>
<dbReference type="Gene3D" id="3.55.50.30">
    <property type="match status" value="1"/>
</dbReference>
<dbReference type="InterPro" id="IPR006860">
    <property type="entry name" value="FecR"/>
</dbReference>
<dbReference type="PIRSF" id="PIRSF018266">
    <property type="entry name" value="FecR"/>
    <property type="match status" value="1"/>
</dbReference>
<dbReference type="PANTHER" id="PTHR30273:SF2">
    <property type="entry name" value="PROTEIN FECR"/>
    <property type="match status" value="1"/>
</dbReference>
<accession>A0A3D8Y4A8</accession>
<dbReference type="Pfam" id="PF16344">
    <property type="entry name" value="FecR_C"/>
    <property type="match status" value="1"/>
</dbReference>
<evidence type="ECO:0000313" key="5">
    <source>
        <dbReference type="Proteomes" id="UP000256373"/>
    </source>
</evidence>
<evidence type="ECO:0000313" key="4">
    <source>
        <dbReference type="EMBL" id="REA57035.1"/>
    </source>
</evidence>
<dbReference type="OrthoDB" id="1452822at2"/>
<keyword evidence="1" id="KW-0472">Membrane</keyword>
<keyword evidence="1" id="KW-1133">Transmembrane helix</keyword>
<dbReference type="InterPro" id="IPR032508">
    <property type="entry name" value="FecR_C"/>
</dbReference>
<feature type="domain" description="Protein FecR C-terminal" evidence="3">
    <location>
        <begin position="259"/>
        <end position="326"/>
    </location>
</feature>
<keyword evidence="5" id="KW-1185">Reference proteome</keyword>
<dbReference type="PANTHER" id="PTHR30273">
    <property type="entry name" value="PERIPLASMIC SIGNAL SENSOR AND SIGMA FACTOR ACTIVATOR FECR-RELATED"/>
    <property type="match status" value="1"/>
</dbReference>
<gene>
    <name evidence="4" type="ORF">DSL64_24785</name>
</gene>
<dbReference type="RefSeq" id="WP_115833649.1">
    <property type="nucleotide sequence ID" value="NZ_QNUL01000031.1"/>
</dbReference>
<dbReference type="Proteomes" id="UP000256373">
    <property type="component" value="Unassembled WGS sequence"/>
</dbReference>
<dbReference type="Pfam" id="PF04773">
    <property type="entry name" value="FecR"/>
    <property type="match status" value="1"/>
</dbReference>